<keyword evidence="4" id="KW-0378">Hydrolase</keyword>
<gene>
    <name evidence="6" type="ORF">Plec18167_003920</name>
</gene>
<dbReference type="Gene3D" id="3.90.1300.10">
    <property type="entry name" value="Amidase signature (AS) domain"/>
    <property type="match status" value="1"/>
</dbReference>
<dbReference type="SUPFAM" id="SSF75304">
    <property type="entry name" value="Amidase signature (AS) enzymes"/>
    <property type="match status" value="1"/>
</dbReference>
<comment type="catalytic activity">
    <reaction evidence="1">
        <text>a monocarboxylic acid amide + H2O = a monocarboxylate + NH4(+)</text>
        <dbReference type="Rhea" id="RHEA:12020"/>
        <dbReference type="ChEBI" id="CHEBI:15377"/>
        <dbReference type="ChEBI" id="CHEBI:28938"/>
        <dbReference type="ChEBI" id="CHEBI:35757"/>
        <dbReference type="ChEBI" id="CHEBI:83628"/>
        <dbReference type="EC" id="3.5.1.4"/>
    </reaction>
</comment>
<evidence type="ECO:0000313" key="7">
    <source>
        <dbReference type="Proteomes" id="UP001583193"/>
    </source>
</evidence>
<evidence type="ECO:0000256" key="3">
    <source>
        <dbReference type="ARBA" id="ARBA00012922"/>
    </source>
</evidence>
<dbReference type="PANTHER" id="PTHR46072">
    <property type="entry name" value="AMIDASE-RELATED-RELATED"/>
    <property type="match status" value="1"/>
</dbReference>
<comment type="caution">
    <text evidence="6">The sequence shown here is derived from an EMBL/GenBank/DDBJ whole genome shotgun (WGS) entry which is preliminary data.</text>
</comment>
<sequence length="535" mass="57633">MTIRDWQEVVAEKRAEVASKLPQEWKLPSTILENVSPNSNINVIDIPRTCGLLSDKELDITEKYDGVALLEKIASKELSSSEVTLAFCKRAAIAHQVTNCLTEMFFDVAVERAKFLDDYLEKEGKPIGPLHGLPISIKDSFKIKGIPSTIGYVSFIAHGPATSNSALVDILLSLGAVLYVKTNIPQTLMTADSDNNVFGKVMKNPHKLSLTAGGSSGGEGALVAMRGSVIGVGTDIAGSIRIPALCCGTFGFKPTTNRIPYGGQAAPSKAGSPGIVACAGPLTNSPRDARLFLENVINSKPWDLDYAVVAVPWQVIPLKKPLAIGIISQDPSVPVTPPVLRSIQSAAEKLATAGHSVTTLTHFPSFKELSDLSWSYFDLDNEGTGFKHIHASGEPMVSSVKMLYSPPPEGRRVRVLEEVFEMNQKRNQAKADWNQIFVDGKFDILIAPGNASTALPHDTYGQAPYTVMWNLVDYPACVIPYLRADKSVDVASSDLPTYDPEAIHGAPCSIQIVGRHMQDEALMNAVEIVAGVLDA</sequence>
<reference evidence="6 7" key="1">
    <citation type="journal article" date="2024" name="IMA Fungus">
        <title>IMA Genome - F19 : A genome assembly and annotation guide to empower mycologists, including annotated draft genome sequences of Ceratocystis pirilliformis, Diaporthe australafricana, Fusarium ophioides, Paecilomyces lecythidis, and Sporothrix stenoceras.</title>
        <authorList>
            <person name="Aylward J."/>
            <person name="Wilson A.M."/>
            <person name="Visagie C.M."/>
            <person name="Spraker J."/>
            <person name="Barnes I."/>
            <person name="Buitendag C."/>
            <person name="Ceriani C."/>
            <person name="Del Mar Angel L."/>
            <person name="du Plessis D."/>
            <person name="Fuchs T."/>
            <person name="Gasser K."/>
            <person name="Kramer D."/>
            <person name="Li W."/>
            <person name="Munsamy K."/>
            <person name="Piso A."/>
            <person name="Price J.L."/>
            <person name="Sonnekus B."/>
            <person name="Thomas C."/>
            <person name="van der Nest A."/>
            <person name="van Dijk A."/>
            <person name="van Heerden A."/>
            <person name="van Vuuren N."/>
            <person name="Yilmaz N."/>
            <person name="Duong T.A."/>
            <person name="van der Merwe N.A."/>
            <person name="Wingfield M.J."/>
            <person name="Wingfield B.D."/>
        </authorList>
    </citation>
    <scope>NUCLEOTIDE SEQUENCE [LARGE SCALE GENOMIC DNA]</scope>
    <source>
        <strain evidence="6 7">CMW 18167</strain>
    </source>
</reference>
<proteinExistence type="inferred from homology"/>
<dbReference type="InterPro" id="IPR023631">
    <property type="entry name" value="Amidase_dom"/>
</dbReference>
<comment type="similarity">
    <text evidence="2">Belongs to the amidase family.</text>
</comment>
<dbReference type="EMBL" id="JAVDPF010000010">
    <property type="protein sequence ID" value="KAL1879465.1"/>
    <property type="molecule type" value="Genomic_DNA"/>
</dbReference>
<dbReference type="PROSITE" id="PS00571">
    <property type="entry name" value="AMIDASES"/>
    <property type="match status" value="1"/>
</dbReference>
<organism evidence="6 7">
    <name type="scientific">Paecilomyces lecythidis</name>
    <dbReference type="NCBI Taxonomy" id="3004212"/>
    <lineage>
        <taxon>Eukaryota</taxon>
        <taxon>Fungi</taxon>
        <taxon>Dikarya</taxon>
        <taxon>Ascomycota</taxon>
        <taxon>Pezizomycotina</taxon>
        <taxon>Eurotiomycetes</taxon>
        <taxon>Eurotiomycetidae</taxon>
        <taxon>Eurotiales</taxon>
        <taxon>Thermoascaceae</taxon>
        <taxon>Paecilomyces</taxon>
    </lineage>
</organism>
<name>A0ABR3XUX4_9EURO</name>
<evidence type="ECO:0000313" key="6">
    <source>
        <dbReference type="EMBL" id="KAL1879465.1"/>
    </source>
</evidence>
<dbReference type="Proteomes" id="UP001583193">
    <property type="component" value="Unassembled WGS sequence"/>
</dbReference>
<evidence type="ECO:0000256" key="4">
    <source>
        <dbReference type="ARBA" id="ARBA00022801"/>
    </source>
</evidence>
<dbReference type="InterPro" id="IPR020556">
    <property type="entry name" value="Amidase_CS"/>
</dbReference>
<dbReference type="PIRSF" id="PIRSF001221">
    <property type="entry name" value="Amidase_fungi"/>
    <property type="match status" value="1"/>
</dbReference>
<accession>A0ABR3XUX4</accession>
<dbReference type="EC" id="3.5.1.4" evidence="3"/>
<dbReference type="InterPro" id="IPR036928">
    <property type="entry name" value="AS_sf"/>
</dbReference>
<protein>
    <recommendedName>
        <fullName evidence="3">amidase</fullName>
        <ecNumber evidence="3">3.5.1.4</ecNumber>
    </recommendedName>
</protein>
<keyword evidence="7" id="KW-1185">Reference proteome</keyword>
<dbReference type="Pfam" id="PF01425">
    <property type="entry name" value="Amidase"/>
    <property type="match status" value="1"/>
</dbReference>
<dbReference type="PANTHER" id="PTHR46072:SF5">
    <property type="entry name" value="GENERAL AMIDASE-C"/>
    <property type="match status" value="1"/>
</dbReference>
<feature type="domain" description="Amidase" evidence="5">
    <location>
        <begin position="82"/>
        <end position="522"/>
    </location>
</feature>
<evidence type="ECO:0000256" key="1">
    <source>
        <dbReference type="ARBA" id="ARBA00001311"/>
    </source>
</evidence>
<evidence type="ECO:0000259" key="5">
    <source>
        <dbReference type="Pfam" id="PF01425"/>
    </source>
</evidence>
<evidence type="ECO:0000256" key="2">
    <source>
        <dbReference type="ARBA" id="ARBA00009199"/>
    </source>
</evidence>